<dbReference type="EMBL" id="NBEF01000017">
    <property type="protein sequence ID" value="OQQ90513.1"/>
    <property type="molecule type" value="Genomic_DNA"/>
</dbReference>
<feature type="domain" description="BRCT" evidence="1">
    <location>
        <begin position="1"/>
        <end position="96"/>
    </location>
</feature>
<reference evidence="2" key="3">
    <citation type="journal article" date="2021" name="PeerJ">
        <title>Extensive microbial diversity within the chicken gut microbiome revealed by metagenomics and culture.</title>
        <authorList>
            <person name="Gilroy R."/>
            <person name="Ravi A."/>
            <person name="Getino M."/>
            <person name="Pursley I."/>
            <person name="Horton D.L."/>
            <person name="Alikhan N.F."/>
            <person name="Baker D."/>
            <person name="Gharbi K."/>
            <person name="Hall N."/>
            <person name="Watson M."/>
            <person name="Adriaenssens E.M."/>
            <person name="Foster-Nyarko E."/>
            <person name="Jarju S."/>
            <person name="Secka A."/>
            <person name="Antonio M."/>
            <person name="Oren A."/>
            <person name="Chaudhuri R.R."/>
            <person name="La Ragione R."/>
            <person name="Hildebrand F."/>
            <person name="Pallen M.J."/>
        </authorList>
    </citation>
    <scope>NUCLEOTIDE SEQUENCE</scope>
    <source>
        <strain evidence="2">CHK189-29639</strain>
    </source>
</reference>
<reference evidence="3 6" key="1">
    <citation type="submission" date="2017-03" db="EMBL/GenBank/DDBJ databases">
        <title>Phylogenomics and comparative genomics of Lactobacillus salivarius, a mammalian gut commensal.</title>
        <authorList>
            <person name="Harris H.M."/>
        </authorList>
    </citation>
    <scope>NUCLEOTIDE SEQUENCE [LARGE SCALE GENOMIC DNA]</scope>
    <source>
        <strain evidence="3 6">JCM 1047</strain>
    </source>
</reference>
<sequence length="96" mass="11100">MMMNSLKNQKVVFTGILQTLRREEAIEYAKKKGAIIQNFVTDQTDILVLAPKQLDIFGRDIRSRKQIKAEELISQGYEIKIISETDFLNLIDQNNN</sequence>
<evidence type="ECO:0000313" key="5">
    <source>
        <dbReference type="EMBL" id="WII29313.1"/>
    </source>
</evidence>
<dbReference type="Proteomes" id="UP001231316">
    <property type="component" value="Chromosome"/>
</dbReference>
<gene>
    <name evidence="3" type="ORF">B6U56_04305</name>
    <name evidence="4" type="ORF">DB362_04695</name>
    <name evidence="2" type="ORF">K8V06_04910</name>
    <name evidence="5" type="ORF">QFE45_04190</name>
</gene>
<dbReference type="Proteomes" id="UP000245607">
    <property type="component" value="Unassembled WGS sequence"/>
</dbReference>
<evidence type="ECO:0000313" key="3">
    <source>
        <dbReference type="EMBL" id="OQQ90513.1"/>
    </source>
</evidence>
<evidence type="ECO:0000259" key="1">
    <source>
        <dbReference type="PROSITE" id="PS50172"/>
    </source>
</evidence>
<protein>
    <submittedName>
        <fullName evidence="2">BRCT domain-containing protein</fullName>
    </submittedName>
    <submittedName>
        <fullName evidence="4">DNA polymerase III subunit epsilon</fullName>
    </submittedName>
</protein>
<evidence type="ECO:0000313" key="4">
    <source>
        <dbReference type="EMBL" id="PWG53223.1"/>
    </source>
</evidence>
<reference evidence="5" key="5">
    <citation type="submission" date="2023-04" db="EMBL/GenBank/DDBJ databases">
        <title>Four porcine-derived lactic acid bacteria strains analyses and their evaluation as potential probiotics based on genomics.</title>
        <authorList>
            <person name="Niu D."/>
        </authorList>
    </citation>
    <scope>NUCLEOTIDE SEQUENCE</scope>
    <source>
        <strain evidence="5">ZSA5</strain>
    </source>
</reference>
<dbReference type="EMBL" id="QFAS01000005">
    <property type="protein sequence ID" value="PWG53223.1"/>
    <property type="molecule type" value="Genomic_DNA"/>
</dbReference>
<reference evidence="2" key="4">
    <citation type="submission" date="2021-09" db="EMBL/GenBank/DDBJ databases">
        <authorList>
            <person name="Gilroy R."/>
        </authorList>
    </citation>
    <scope>NUCLEOTIDE SEQUENCE</scope>
    <source>
        <strain evidence="2">CHK189-29639</strain>
    </source>
</reference>
<organism evidence="3 6">
    <name type="scientific">Ligilactobacillus salivarius</name>
    <dbReference type="NCBI Taxonomy" id="1624"/>
    <lineage>
        <taxon>Bacteria</taxon>
        <taxon>Bacillati</taxon>
        <taxon>Bacillota</taxon>
        <taxon>Bacilli</taxon>
        <taxon>Lactobacillales</taxon>
        <taxon>Lactobacillaceae</taxon>
        <taxon>Ligilactobacillus</taxon>
    </lineage>
</organism>
<dbReference type="AlphaFoldDB" id="A0A1V9RBX1"/>
<name>A0A1V9RBX1_9LACO</name>
<evidence type="ECO:0000313" key="6">
    <source>
        <dbReference type="Proteomes" id="UP000192575"/>
    </source>
</evidence>
<dbReference type="Proteomes" id="UP000192575">
    <property type="component" value="Unassembled WGS sequence"/>
</dbReference>
<dbReference type="EMBL" id="DYVK01000049">
    <property type="protein sequence ID" value="HJG15462.1"/>
    <property type="molecule type" value="Genomic_DNA"/>
</dbReference>
<dbReference type="InterPro" id="IPR036420">
    <property type="entry name" value="BRCT_dom_sf"/>
</dbReference>
<dbReference type="SUPFAM" id="SSF52113">
    <property type="entry name" value="BRCT domain"/>
    <property type="match status" value="1"/>
</dbReference>
<dbReference type="CDD" id="cd17748">
    <property type="entry name" value="BRCT_DNA_ligase_like"/>
    <property type="match status" value="1"/>
</dbReference>
<dbReference type="PROSITE" id="PS50172">
    <property type="entry name" value="BRCT"/>
    <property type="match status" value="1"/>
</dbReference>
<proteinExistence type="predicted"/>
<dbReference type="InterPro" id="IPR001357">
    <property type="entry name" value="BRCT_dom"/>
</dbReference>
<accession>A0A1V9RBX1</accession>
<dbReference type="Gene3D" id="3.40.50.10190">
    <property type="entry name" value="BRCT domain"/>
    <property type="match status" value="1"/>
</dbReference>
<dbReference type="EMBL" id="CP123971">
    <property type="protein sequence ID" value="WII29313.1"/>
    <property type="molecule type" value="Genomic_DNA"/>
</dbReference>
<dbReference type="Pfam" id="PF00533">
    <property type="entry name" value="BRCT"/>
    <property type="match status" value="1"/>
</dbReference>
<evidence type="ECO:0000313" key="7">
    <source>
        <dbReference type="Proteomes" id="UP000245607"/>
    </source>
</evidence>
<reference evidence="4 7" key="2">
    <citation type="submission" date="2018-05" db="EMBL/GenBank/DDBJ databases">
        <title>Lactobacillus salivarius genome sequencing and assembly.</title>
        <authorList>
            <person name="Audisio C."/>
            <person name="Albarracin L."/>
            <person name="Torres M.J."/>
            <person name="Hebert E.M."/>
            <person name="Saavedra L."/>
        </authorList>
    </citation>
    <scope>NUCLEOTIDE SEQUENCE [LARGE SCALE GENOMIC DNA]</scope>
    <source>
        <strain evidence="4 7">A3iob</strain>
    </source>
</reference>
<evidence type="ECO:0000313" key="2">
    <source>
        <dbReference type="EMBL" id="HJG15462.1"/>
    </source>
</evidence>
<dbReference type="RefSeq" id="WP_081534278.1">
    <property type="nucleotide sequence ID" value="NZ_CP027644.1"/>
</dbReference>
<dbReference type="Proteomes" id="UP000759256">
    <property type="component" value="Unassembled WGS sequence"/>
</dbReference>